<reference evidence="2 3" key="1">
    <citation type="submission" date="2017-06" db="EMBL/GenBank/DDBJ databases">
        <title>Genome of Fusarium nygamai isolate CS10214.</title>
        <authorList>
            <person name="Gardiner D.M."/>
            <person name="Obanor F."/>
            <person name="Kazan K."/>
        </authorList>
    </citation>
    <scope>NUCLEOTIDE SEQUENCE [LARGE SCALE GENOMIC DNA]</scope>
    <source>
        <strain evidence="2 3">CS10214</strain>
    </source>
</reference>
<proteinExistence type="predicted"/>
<dbReference type="OrthoDB" id="5326346at2759"/>
<evidence type="ECO:0000313" key="3">
    <source>
        <dbReference type="Proteomes" id="UP000236664"/>
    </source>
</evidence>
<sequence length="131" mass="14020">MTAIYENIDPDGDTLIIISYLAVPTQSADEPVAVEEPAAAVEPLAVEEPAVEEPTVEEPTVEEPTVEEPTVEEPTVEEPAAAVEPLAVEEPVAAYAPDHKDGHPTFSSIDGTTHCHEGLVERLPEMIFPLV</sequence>
<feature type="region of interest" description="Disordered" evidence="1">
    <location>
        <begin position="37"/>
        <end position="83"/>
    </location>
</feature>
<dbReference type="Proteomes" id="UP000236664">
    <property type="component" value="Unassembled WGS sequence"/>
</dbReference>
<comment type="caution">
    <text evidence="2">The sequence shown here is derived from an EMBL/GenBank/DDBJ whole genome shotgun (WGS) entry which is preliminary data.</text>
</comment>
<dbReference type="AlphaFoldDB" id="A0A2K0UTS6"/>
<name>A0A2K0UTS6_GIBNY</name>
<organism evidence="2 3">
    <name type="scientific">Gibberella nygamai</name>
    <name type="common">Bean root rot disease fungus</name>
    <name type="synonym">Fusarium nygamai</name>
    <dbReference type="NCBI Taxonomy" id="42673"/>
    <lineage>
        <taxon>Eukaryota</taxon>
        <taxon>Fungi</taxon>
        <taxon>Dikarya</taxon>
        <taxon>Ascomycota</taxon>
        <taxon>Pezizomycotina</taxon>
        <taxon>Sordariomycetes</taxon>
        <taxon>Hypocreomycetidae</taxon>
        <taxon>Hypocreales</taxon>
        <taxon>Nectriaceae</taxon>
        <taxon>Fusarium</taxon>
        <taxon>Fusarium fujikuroi species complex</taxon>
    </lineage>
</organism>
<protein>
    <submittedName>
        <fullName evidence="2">Uncharacterized protein</fullName>
    </submittedName>
</protein>
<feature type="compositionally biased region" description="Low complexity" evidence="1">
    <location>
        <begin position="37"/>
        <end position="48"/>
    </location>
</feature>
<keyword evidence="3" id="KW-1185">Reference proteome</keyword>
<feature type="compositionally biased region" description="Acidic residues" evidence="1">
    <location>
        <begin position="49"/>
        <end position="76"/>
    </location>
</feature>
<gene>
    <name evidence="2" type="ORF">FNYG_14103</name>
</gene>
<dbReference type="EMBL" id="MTQA01000312">
    <property type="protein sequence ID" value="PNP61186.1"/>
    <property type="molecule type" value="Genomic_DNA"/>
</dbReference>
<evidence type="ECO:0000256" key="1">
    <source>
        <dbReference type="SAM" id="MobiDB-lite"/>
    </source>
</evidence>
<feature type="region of interest" description="Disordered" evidence="1">
    <location>
        <begin position="91"/>
        <end position="110"/>
    </location>
</feature>
<evidence type="ECO:0000313" key="2">
    <source>
        <dbReference type="EMBL" id="PNP61186.1"/>
    </source>
</evidence>
<accession>A0A2K0UTS6</accession>